<dbReference type="PANTHER" id="PTHR14226">
    <property type="entry name" value="NEUROPATHY TARGET ESTERASE/SWISS CHEESE D.MELANOGASTER"/>
    <property type="match status" value="1"/>
</dbReference>
<evidence type="ECO:0000259" key="5">
    <source>
        <dbReference type="PROSITE" id="PS51635"/>
    </source>
</evidence>
<feature type="active site" description="Proton acceptor" evidence="4">
    <location>
        <position position="206"/>
    </location>
</feature>
<organism evidence="6 7">
    <name type="scientific">Motilimonas cestriensis</name>
    <dbReference type="NCBI Taxonomy" id="2742685"/>
    <lineage>
        <taxon>Bacteria</taxon>
        <taxon>Pseudomonadati</taxon>
        <taxon>Pseudomonadota</taxon>
        <taxon>Gammaproteobacteria</taxon>
        <taxon>Alteromonadales</taxon>
        <taxon>Alteromonadales genera incertae sedis</taxon>
        <taxon>Motilimonas</taxon>
    </lineage>
</organism>
<evidence type="ECO:0000256" key="1">
    <source>
        <dbReference type="ARBA" id="ARBA00022801"/>
    </source>
</evidence>
<evidence type="ECO:0000256" key="4">
    <source>
        <dbReference type="PROSITE-ProRule" id="PRU01161"/>
    </source>
</evidence>
<dbReference type="InterPro" id="IPR016035">
    <property type="entry name" value="Acyl_Trfase/lysoPLipase"/>
</dbReference>
<gene>
    <name evidence="6" type="ORF">K6Y31_09280</name>
</gene>
<keyword evidence="1 4" id="KW-0378">Hydrolase</keyword>
<dbReference type="Pfam" id="PF07244">
    <property type="entry name" value="POTRA"/>
    <property type="match status" value="1"/>
</dbReference>
<proteinExistence type="predicted"/>
<evidence type="ECO:0000313" key="6">
    <source>
        <dbReference type="EMBL" id="MCE2595007.1"/>
    </source>
</evidence>
<feature type="domain" description="PNPLA" evidence="5">
    <location>
        <begin position="27"/>
        <end position="219"/>
    </location>
</feature>
<dbReference type="PROSITE" id="PS51635">
    <property type="entry name" value="PNPLA"/>
    <property type="match status" value="1"/>
</dbReference>
<dbReference type="Pfam" id="PF01734">
    <property type="entry name" value="Patatin"/>
    <property type="match status" value="1"/>
</dbReference>
<dbReference type="EMBL" id="JAIMJA010000008">
    <property type="protein sequence ID" value="MCE2595007.1"/>
    <property type="molecule type" value="Genomic_DNA"/>
</dbReference>
<protein>
    <submittedName>
        <fullName evidence="6">Patatin-like phospholipase family protein</fullName>
    </submittedName>
</protein>
<feature type="short sequence motif" description="DGA/G" evidence="4">
    <location>
        <begin position="206"/>
        <end position="208"/>
    </location>
</feature>
<feature type="short sequence motif" description="GXGXXG" evidence="4">
    <location>
        <begin position="31"/>
        <end position="36"/>
    </location>
</feature>
<keyword evidence="3 4" id="KW-0443">Lipid metabolism</keyword>
<accession>A0ABS8W9H6</accession>
<evidence type="ECO:0000256" key="2">
    <source>
        <dbReference type="ARBA" id="ARBA00022963"/>
    </source>
</evidence>
<dbReference type="Gene3D" id="3.40.1090.10">
    <property type="entry name" value="Cytosolic phospholipase A2 catalytic domain"/>
    <property type="match status" value="2"/>
</dbReference>
<dbReference type="SUPFAM" id="SSF52151">
    <property type="entry name" value="FabD/lysophospholipase-like"/>
    <property type="match status" value="1"/>
</dbReference>
<dbReference type="Gene3D" id="3.10.20.310">
    <property type="entry name" value="membrane protein fhac"/>
    <property type="match status" value="1"/>
</dbReference>
<name>A0ABS8W9H6_9GAMM</name>
<dbReference type="InterPro" id="IPR050301">
    <property type="entry name" value="NTE"/>
</dbReference>
<feature type="active site" description="Nucleophile" evidence="4">
    <location>
        <position position="60"/>
    </location>
</feature>
<sequence>MIRLMFILLLSGFSAVVLASERPKIGLALGGGGAKGAAHVGVLKVLEELNIPVDYIAGTSMGAYVAGMYASGLSAAEIEQRMFATDWNRGFSDKVAREKLSYRKKKQNEQFLLQSDIGFDGKSIALPHGVIQGETMARLLRESTLNLPNFDSFDDMPIPYRALAVDLEKMEPYVLKQGNLVNAMQASMSVPGALKPMEIDGRYLADGGIVNNLPIDVLKEMGADIIIAVDIGSPLVGKDKLDSYLTILDQLSNYMTQSSTQKQIALMSEQDILLKPAISEIGTGEFERMAEILPLGIAAAQGKLTQLKRLSVSTDEYALYAANKMTIRAGLRSGDMFIVDRVDIETDAQLSEATIRSRLKVKPAQPYNQKQLEKNIQSLYAEGIFERVDYEFTTDQGERVLKVTAKEKPWGPGYFDMLLGIEETKAENSKIAFGLSYTLTDLTSHGAEWRNRVIMGTRTWLSSEVHVPLNVTQNYYWDAEVFYQQDKRNYFFPDERGSNGGIKYWQTEYSSLGFDTALGLNISSRAILEGGWSIEDGDMEFIGSNLNSDFTFYGPYLLLGFDSLDNAFFPSQGGVFDAKLQWITERSDGEKDDGWLGQVDWMNVQSWDRHVLELNASYGGVTTKVGIPSVMQDLGGFQNLSGLLRNEISGRYKVFGSVVYRYRILDNNFGAVRLPLYFSASFEQGNVWQSSRDIRFDNMITAGSLGVSVDTGLGPITLATGLAEGGHSSVYFFLGSKI</sequence>
<dbReference type="InterPro" id="IPR002641">
    <property type="entry name" value="PNPLA_dom"/>
</dbReference>
<evidence type="ECO:0000256" key="3">
    <source>
        <dbReference type="ARBA" id="ARBA00023098"/>
    </source>
</evidence>
<dbReference type="InterPro" id="IPR010827">
    <property type="entry name" value="BamA/TamA_POTRA"/>
</dbReference>
<dbReference type="Gene3D" id="2.40.160.50">
    <property type="entry name" value="membrane protein fhac: a member of the omp85/tpsb transporter family"/>
    <property type="match status" value="1"/>
</dbReference>
<feature type="short sequence motif" description="GXSXG" evidence="4">
    <location>
        <begin position="58"/>
        <end position="62"/>
    </location>
</feature>
<dbReference type="PANTHER" id="PTHR14226:SF29">
    <property type="entry name" value="NEUROPATHY TARGET ESTERASE SWS"/>
    <property type="match status" value="1"/>
</dbReference>
<keyword evidence="7" id="KW-1185">Reference proteome</keyword>
<dbReference type="RefSeq" id="WP_233052516.1">
    <property type="nucleotide sequence ID" value="NZ_JAIMJA010000008.1"/>
</dbReference>
<reference evidence="6 7" key="1">
    <citation type="journal article" date="2022" name="Environ. Microbiol. Rep.">
        <title>Eco-phylogenetic analyses reveal divergent evolution of vitamin B12 metabolism in the marine bacterial family 'Psychromonadaceae'.</title>
        <authorList>
            <person name="Jin X."/>
            <person name="Yang Y."/>
            <person name="Cao H."/>
            <person name="Gao B."/>
            <person name="Zhao Z."/>
        </authorList>
    </citation>
    <scope>NUCLEOTIDE SEQUENCE [LARGE SCALE GENOMIC DNA]</scope>
    <source>
        <strain evidence="6 7">MKS20</strain>
    </source>
</reference>
<dbReference type="Proteomes" id="UP001201273">
    <property type="component" value="Unassembled WGS sequence"/>
</dbReference>
<evidence type="ECO:0000313" key="7">
    <source>
        <dbReference type="Proteomes" id="UP001201273"/>
    </source>
</evidence>
<comment type="caution">
    <text evidence="6">The sequence shown here is derived from an EMBL/GenBank/DDBJ whole genome shotgun (WGS) entry which is preliminary data.</text>
</comment>
<keyword evidence="2 4" id="KW-0442">Lipid degradation</keyword>
<dbReference type="CDD" id="cd07205">
    <property type="entry name" value="Pat_PNPLA6_PNPLA7_NTE1_like"/>
    <property type="match status" value="1"/>
</dbReference>